<dbReference type="InterPro" id="IPR001214">
    <property type="entry name" value="SET_dom"/>
</dbReference>
<dbReference type="GO" id="GO:0046872">
    <property type="term" value="F:metal ion binding"/>
    <property type="evidence" value="ECO:0007669"/>
    <property type="project" value="UniProtKB-KW"/>
</dbReference>
<evidence type="ECO:0000256" key="7">
    <source>
        <dbReference type="ARBA" id="ARBA00022833"/>
    </source>
</evidence>
<dbReference type="InterPro" id="IPR046341">
    <property type="entry name" value="SET_dom_sf"/>
</dbReference>
<dbReference type="PANTHER" id="PTHR46223:SF3">
    <property type="entry name" value="HISTONE-LYSINE N-METHYLTRANSFERASE SET-23"/>
    <property type="match status" value="1"/>
</dbReference>
<dbReference type="GO" id="GO:0005694">
    <property type="term" value="C:chromosome"/>
    <property type="evidence" value="ECO:0007669"/>
    <property type="project" value="UniProtKB-SubCell"/>
</dbReference>
<dbReference type="PANTHER" id="PTHR46223">
    <property type="entry name" value="HISTONE-LYSINE N-METHYLTRANSFERASE SUV39H"/>
    <property type="match status" value="1"/>
</dbReference>
<organism evidence="9">
    <name type="scientific">Aplanochytrium stocchinoi</name>
    <dbReference type="NCBI Taxonomy" id="215587"/>
    <lineage>
        <taxon>Eukaryota</taxon>
        <taxon>Sar</taxon>
        <taxon>Stramenopiles</taxon>
        <taxon>Bigyra</taxon>
        <taxon>Labyrinthulomycetes</taxon>
        <taxon>Thraustochytrida</taxon>
        <taxon>Thraustochytriidae</taxon>
        <taxon>Aplanochytrium</taxon>
    </lineage>
</organism>
<accession>A0A7S3LNT2</accession>
<dbReference type="AlphaFoldDB" id="A0A7S3LNT2"/>
<proteinExistence type="predicted"/>
<keyword evidence="3" id="KW-0489">Methyltransferase</keyword>
<dbReference type="InterPro" id="IPR050973">
    <property type="entry name" value="H3K9_Histone-Lys_N-MTase"/>
</dbReference>
<gene>
    <name evidence="9" type="ORF">ASTO00021_LOCUS6099</name>
</gene>
<keyword evidence="7" id="KW-0862">Zinc</keyword>
<dbReference type="EMBL" id="HBIN01008236">
    <property type="protein sequence ID" value="CAE0435819.1"/>
    <property type="molecule type" value="Transcribed_RNA"/>
</dbReference>
<comment type="subcellular location">
    <subcellularLocation>
        <location evidence="1">Chromosome</location>
    </subcellularLocation>
</comment>
<keyword evidence="2" id="KW-0158">Chromosome</keyword>
<evidence type="ECO:0000256" key="4">
    <source>
        <dbReference type="ARBA" id="ARBA00022679"/>
    </source>
</evidence>
<evidence type="ECO:0000256" key="1">
    <source>
        <dbReference type="ARBA" id="ARBA00004286"/>
    </source>
</evidence>
<sequence>MTYEDAENLSEEEEHFLFVLNDGENGVALDGDYENANAMKYLNHSCEPNVIMREVFANGMWNVVIEALRDIQSHEELCHDFKLHTEDESKKDVLCLCKSKCCRKTLFAYHKW</sequence>
<dbReference type="PROSITE" id="PS50280">
    <property type="entry name" value="SET"/>
    <property type="match status" value="1"/>
</dbReference>
<name>A0A7S3LNT2_9STRA</name>
<feature type="domain" description="SET" evidence="8">
    <location>
        <begin position="1"/>
        <end position="82"/>
    </location>
</feature>
<evidence type="ECO:0000259" key="8">
    <source>
        <dbReference type="PROSITE" id="PS50280"/>
    </source>
</evidence>
<evidence type="ECO:0000256" key="6">
    <source>
        <dbReference type="ARBA" id="ARBA00022723"/>
    </source>
</evidence>
<protein>
    <recommendedName>
        <fullName evidence="8">SET domain-containing protein</fullName>
    </recommendedName>
</protein>
<dbReference type="GO" id="GO:0008168">
    <property type="term" value="F:methyltransferase activity"/>
    <property type="evidence" value="ECO:0007669"/>
    <property type="project" value="UniProtKB-KW"/>
</dbReference>
<dbReference type="Pfam" id="PF00856">
    <property type="entry name" value="SET"/>
    <property type="match status" value="1"/>
</dbReference>
<evidence type="ECO:0000256" key="3">
    <source>
        <dbReference type="ARBA" id="ARBA00022603"/>
    </source>
</evidence>
<evidence type="ECO:0000256" key="5">
    <source>
        <dbReference type="ARBA" id="ARBA00022691"/>
    </source>
</evidence>
<keyword evidence="4" id="KW-0808">Transferase</keyword>
<dbReference type="GO" id="GO:0032259">
    <property type="term" value="P:methylation"/>
    <property type="evidence" value="ECO:0007669"/>
    <property type="project" value="UniProtKB-KW"/>
</dbReference>
<reference evidence="9" key="1">
    <citation type="submission" date="2021-01" db="EMBL/GenBank/DDBJ databases">
        <authorList>
            <person name="Corre E."/>
            <person name="Pelletier E."/>
            <person name="Niang G."/>
            <person name="Scheremetjew M."/>
            <person name="Finn R."/>
            <person name="Kale V."/>
            <person name="Holt S."/>
            <person name="Cochrane G."/>
            <person name="Meng A."/>
            <person name="Brown T."/>
            <person name="Cohen L."/>
        </authorList>
    </citation>
    <scope>NUCLEOTIDE SEQUENCE</scope>
    <source>
        <strain evidence="9">GSBS06</strain>
    </source>
</reference>
<dbReference type="SUPFAM" id="SSF82199">
    <property type="entry name" value="SET domain"/>
    <property type="match status" value="1"/>
</dbReference>
<dbReference type="Gene3D" id="2.170.270.10">
    <property type="entry name" value="SET domain"/>
    <property type="match status" value="1"/>
</dbReference>
<keyword evidence="5" id="KW-0949">S-adenosyl-L-methionine</keyword>
<keyword evidence="6" id="KW-0479">Metal-binding</keyword>
<evidence type="ECO:0000313" key="9">
    <source>
        <dbReference type="EMBL" id="CAE0435819.1"/>
    </source>
</evidence>
<evidence type="ECO:0000256" key="2">
    <source>
        <dbReference type="ARBA" id="ARBA00022454"/>
    </source>
</evidence>